<name>A0A652YSD7_NOCGL</name>
<protein>
    <submittedName>
        <fullName evidence="3">Glycosyltransferase involved in cell wall biosynthesis</fullName>
    </submittedName>
</protein>
<dbReference type="PANTHER" id="PTHR12526:SF584">
    <property type="entry name" value="GLYCOSYLTRANSFERASE"/>
    <property type="match status" value="1"/>
</dbReference>
<feature type="domain" description="Glycosyltransferase subfamily 4-like N-terminal" evidence="2">
    <location>
        <begin position="14"/>
        <end position="182"/>
    </location>
</feature>
<dbReference type="SUPFAM" id="SSF53756">
    <property type="entry name" value="UDP-Glycosyltransferase/glycogen phosphorylase"/>
    <property type="match status" value="1"/>
</dbReference>
<dbReference type="Gene3D" id="3.40.50.2000">
    <property type="entry name" value="Glycogen Phosphorylase B"/>
    <property type="match status" value="2"/>
</dbReference>
<dbReference type="InterPro" id="IPR001296">
    <property type="entry name" value="Glyco_trans_1"/>
</dbReference>
<dbReference type="Pfam" id="PF00534">
    <property type="entry name" value="Glycos_transf_1"/>
    <property type="match status" value="1"/>
</dbReference>
<feature type="domain" description="Glycosyl transferase family 1" evidence="1">
    <location>
        <begin position="206"/>
        <end position="337"/>
    </location>
</feature>
<proteinExistence type="predicted"/>
<dbReference type="InterPro" id="IPR028098">
    <property type="entry name" value="Glyco_trans_4-like_N"/>
</dbReference>
<gene>
    <name evidence="3" type="ORF">FNL38_102169</name>
</gene>
<reference evidence="3" key="1">
    <citation type="submission" date="2019-07" db="EMBL/GenBank/DDBJ databases">
        <title>Genomic Encyclopedia of Type Strains, Phase IV (KMG-IV): sequencing the most valuable type-strain genomes for metagenomic binning, comparative biology and taxonomic classification.</title>
        <authorList>
            <person name="Goeker M."/>
        </authorList>
    </citation>
    <scope>NUCLEOTIDE SEQUENCE</scope>
    <source>
        <strain evidence="3">DSM 44596</strain>
    </source>
</reference>
<evidence type="ECO:0000259" key="1">
    <source>
        <dbReference type="Pfam" id="PF00534"/>
    </source>
</evidence>
<dbReference type="Pfam" id="PF13439">
    <property type="entry name" value="Glyco_transf_4"/>
    <property type="match status" value="1"/>
</dbReference>
<evidence type="ECO:0000313" key="3">
    <source>
        <dbReference type="EMBL" id="TYQ06039.1"/>
    </source>
</evidence>
<dbReference type="PANTHER" id="PTHR12526">
    <property type="entry name" value="GLYCOSYLTRANSFERASE"/>
    <property type="match status" value="1"/>
</dbReference>
<comment type="caution">
    <text evidence="3">The sequence shown here is derived from an EMBL/GenBank/DDBJ whole genome shotgun (WGS) entry which is preliminary data.</text>
</comment>
<evidence type="ECO:0000259" key="2">
    <source>
        <dbReference type="Pfam" id="PF13439"/>
    </source>
</evidence>
<organism evidence="3">
    <name type="scientific">Nocardia globerula</name>
    <dbReference type="NCBI Taxonomy" id="1818"/>
    <lineage>
        <taxon>Bacteria</taxon>
        <taxon>Bacillati</taxon>
        <taxon>Actinomycetota</taxon>
        <taxon>Actinomycetes</taxon>
        <taxon>Mycobacteriales</taxon>
        <taxon>Nocardiaceae</taxon>
        <taxon>Nocardia</taxon>
    </lineage>
</organism>
<keyword evidence="3" id="KW-0808">Transferase</keyword>
<sequence length="378" mass="42288">MAGVLVHEWIERSGGAEKVLDEFVNCYPDADVYCLWNDAPDRYPATNVRESVLAGTPLRGRKAMALPAMPFTWRGLENRDYDFALISSHLFAHHATFAGASPELRKFVYVHTPARYVWNPELDERGNSLSARMASPMLRRIDRKRASEGASFAANSEFVSKRIERAWGVSSKVIHPPVDVDRIVAVDDWRLKLSPEELQLLFSMPPVFVLGASRFIPYKRLDWVIRAAEKAGVAAVIAGSGPEEERLRSMASEASVPVRIIHRPSDALLFALYQRALAYVFPPIEDFGIMPVEAMAAGARLITNSMGGAAETVTHGVDGLHFHDDRWESIAECIQEIDRVSIVRSNTYGKYSVRRFHEEIAMWTGVESAAYVKSLDPQ</sequence>
<dbReference type="EMBL" id="VNIQ01000002">
    <property type="protein sequence ID" value="TYQ06039.1"/>
    <property type="molecule type" value="Genomic_DNA"/>
</dbReference>
<dbReference type="AlphaFoldDB" id="A0A652YSD7"/>
<accession>A0A652YSD7</accession>
<dbReference type="GO" id="GO:0016757">
    <property type="term" value="F:glycosyltransferase activity"/>
    <property type="evidence" value="ECO:0007669"/>
    <property type="project" value="InterPro"/>
</dbReference>